<gene>
    <name evidence="2" type="ORF">METZ01_LOCUS280363</name>
</gene>
<dbReference type="SUPFAM" id="SSF50998">
    <property type="entry name" value="Quinoprotein alcohol dehydrogenase-like"/>
    <property type="match status" value="1"/>
</dbReference>
<dbReference type="InterPro" id="IPR018391">
    <property type="entry name" value="PQQ_b-propeller_rpt"/>
</dbReference>
<accession>A0A382KT87</accession>
<dbReference type="EMBL" id="UINC01082598">
    <property type="protein sequence ID" value="SVC27509.1"/>
    <property type="molecule type" value="Genomic_DNA"/>
</dbReference>
<organism evidence="2">
    <name type="scientific">marine metagenome</name>
    <dbReference type="NCBI Taxonomy" id="408172"/>
    <lineage>
        <taxon>unclassified sequences</taxon>
        <taxon>metagenomes</taxon>
        <taxon>ecological metagenomes</taxon>
    </lineage>
</organism>
<protein>
    <recommendedName>
        <fullName evidence="1">Pyrrolo-quinoline quinone repeat domain-containing protein</fullName>
    </recommendedName>
</protein>
<feature type="domain" description="Pyrrolo-quinoline quinone repeat" evidence="1">
    <location>
        <begin position="109"/>
        <end position="170"/>
    </location>
</feature>
<reference evidence="2" key="1">
    <citation type="submission" date="2018-05" db="EMBL/GenBank/DDBJ databases">
        <authorList>
            <person name="Lanie J.A."/>
            <person name="Ng W.-L."/>
            <person name="Kazmierczak K.M."/>
            <person name="Andrzejewski T.M."/>
            <person name="Davidsen T.M."/>
            <person name="Wayne K.J."/>
            <person name="Tettelin H."/>
            <person name="Glass J.I."/>
            <person name="Rusch D."/>
            <person name="Podicherti R."/>
            <person name="Tsui H.-C.T."/>
            <person name="Winkler M.E."/>
        </authorList>
    </citation>
    <scope>NUCLEOTIDE SEQUENCE</scope>
</reference>
<dbReference type="AlphaFoldDB" id="A0A382KT87"/>
<evidence type="ECO:0000259" key="1">
    <source>
        <dbReference type="Pfam" id="PF01011"/>
    </source>
</evidence>
<dbReference type="InterPro" id="IPR002372">
    <property type="entry name" value="PQQ_rpt_dom"/>
</dbReference>
<feature type="non-terminal residue" evidence="2">
    <location>
        <position position="1"/>
    </location>
</feature>
<dbReference type="SMART" id="SM00564">
    <property type="entry name" value="PQQ"/>
    <property type="match status" value="1"/>
</dbReference>
<name>A0A382KT87_9ZZZZ</name>
<proteinExistence type="predicted"/>
<evidence type="ECO:0000313" key="2">
    <source>
        <dbReference type="EMBL" id="SVC27509.1"/>
    </source>
</evidence>
<dbReference type="Pfam" id="PF01011">
    <property type="entry name" value="PQQ"/>
    <property type="match status" value="1"/>
</dbReference>
<sequence>FESIDHETGRVIYRQDIRDAEVGETMSACPGLFGGHNWQASAYSPETGALVIPLQQMCMTLTGQPVDLVEGSGGFGGIPDIRHMPGTNDNVGKLAAYDVRTMEELWSREQRAAFLTAAVTTAPGLVFIGDVDRYFRALDVRTGETLWETRLGHAAHGYPITYEAGGTQYVAVPTGLGLFRTVTAVLSPEIYSPESGNALYVFALPE</sequence>
<dbReference type="Gene3D" id="2.140.10.10">
    <property type="entry name" value="Quinoprotein alcohol dehydrogenase-like superfamily"/>
    <property type="match status" value="1"/>
</dbReference>
<dbReference type="InterPro" id="IPR011047">
    <property type="entry name" value="Quinoprotein_ADH-like_sf"/>
</dbReference>